<feature type="transmembrane region" description="Helical" evidence="7">
    <location>
        <begin position="182"/>
        <end position="210"/>
    </location>
</feature>
<dbReference type="AlphaFoldDB" id="A0AAU8MP51"/>
<evidence type="ECO:0000256" key="6">
    <source>
        <dbReference type="ARBA" id="ARBA00023136"/>
    </source>
</evidence>
<evidence type="ECO:0000313" key="8">
    <source>
        <dbReference type="EMBL" id="XCO73425.1"/>
    </source>
</evidence>
<evidence type="ECO:0000256" key="4">
    <source>
        <dbReference type="ARBA" id="ARBA00022692"/>
    </source>
</evidence>
<name>A0AAU8MP51_9GAMM</name>
<dbReference type="InterPro" id="IPR051907">
    <property type="entry name" value="DoxX-like_oxidoreductase"/>
</dbReference>
<evidence type="ECO:0000256" key="1">
    <source>
        <dbReference type="ARBA" id="ARBA00004651"/>
    </source>
</evidence>
<evidence type="ECO:0000256" key="7">
    <source>
        <dbReference type="SAM" id="Phobius"/>
    </source>
</evidence>
<gene>
    <name evidence="8" type="ORF">ABU614_13570</name>
</gene>
<feature type="transmembrane region" description="Helical" evidence="7">
    <location>
        <begin position="99"/>
        <end position="116"/>
    </location>
</feature>
<protein>
    <submittedName>
        <fullName evidence="8">DoxX family protein</fullName>
    </submittedName>
</protein>
<proteinExistence type="inferred from homology"/>
<dbReference type="PANTHER" id="PTHR33452:SF7">
    <property type="entry name" value="DOXX FAMILY PROTEIN"/>
    <property type="match status" value="1"/>
</dbReference>
<sequence>MSTVATRTDSSARVPFLVRIDAVGRWLAPLGLRALLAWEFFEAGREKLHGQNWFAELGGRFPPPFSWFGADLNWHLATGLELGASVALLLGLGTRYAAAALWVLTLVAIGAVHWPQHWDNLAELWRGYAITDDGYGNYKLPLLYLAMLLPLILSGAGRLSLDALIARRTPVTASADRRAWGWTALAIGLSFAPLLPVFGAALAVLGLGLLTLSRLQPPRPLAAASP</sequence>
<keyword evidence="3" id="KW-1003">Cell membrane</keyword>
<dbReference type="EMBL" id="CP159925">
    <property type="protein sequence ID" value="XCO73425.1"/>
    <property type="molecule type" value="Genomic_DNA"/>
</dbReference>
<organism evidence="8">
    <name type="scientific">Lysobacter firmicutimachus</name>
    <dbReference type="NCBI Taxonomy" id="1792846"/>
    <lineage>
        <taxon>Bacteria</taxon>
        <taxon>Pseudomonadati</taxon>
        <taxon>Pseudomonadota</taxon>
        <taxon>Gammaproteobacteria</taxon>
        <taxon>Lysobacterales</taxon>
        <taxon>Lysobacteraceae</taxon>
        <taxon>Lysobacter</taxon>
    </lineage>
</organism>
<keyword evidence="5 7" id="KW-1133">Transmembrane helix</keyword>
<comment type="subcellular location">
    <subcellularLocation>
        <location evidence="1">Cell membrane</location>
        <topology evidence="1">Multi-pass membrane protein</topology>
    </subcellularLocation>
</comment>
<accession>A0AAU8MP51</accession>
<evidence type="ECO:0000256" key="2">
    <source>
        <dbReference type="ARBA" id="ARBA00006679"/>
    </source>
</evidence>
<comment type="similarity">
    <text evidence="2">Belongs to the DoxX family.</text>
</comment>
<reference evidence="8" key="1">
    <citation type="submission" date="2024-06" db="EMBL/GenBank/DDBJ databases">
        <authorList>
            <person name="Li S."/>
        </authorList>
    </citation>
    <scope>NUCLEOTIDE SEQUENCE</scope>
    <source>
        <strain evidence="8">SR10</strain>
    </source>
</reference>
<dbReference type="RefSeq" id="WP_363796417.1">
    <property type="nucleotide sequence ID" value="NZ_CP159925.1"/>
</dbReference>
<dbReference type="GO" id="GO:0005886">
    <property type="term" value="C:plasma membrane"/>
    <property type="evidence" value="ECO:0007669"/>
    <property type="project" value="UniProtKB-SubCell"/>
</dbReference>
<dbReference type="PANTHER" id="PTHR33452">
    <property type="entry name" value="OXIDOREDUCTASE CATD-RELATED"/>
    <property type="match status" value="1"/>
</dbReference>
<keyword evidence="4 7" id="KW-0812">Transmembrane</keyword>
<dbReference type="InterPro" id="IPR032808">
    <property type="entry name" value="DoxX"/>
</dbReference>
<keyword evidence="6 7" id="KW-0472">Membrane</keyword>
<feature type="transmembrane region" description="Helical" evidence="7">
    <location>
        <begin position="142"/>
        <end position="161"/>
    </location>
</feature>
<evidence type="ECO:0000256" key="3">
    <source>
        <dbReference type="ARBA" id="ARBA00022475"/>
    </source>
</evidence>
<evidence type="ECO:0000256" key="5">
    <source>
        <dbReference type="ARBA" id="ARBA00022989"/>
    </source>
</evidence>
<dbReference type="Pfam" id="PF07681">
    <property type="entry name" value="DoxX"/>
    <property type="match status" value="1"/>
</dbReference>